<comment type="caution">
    <text evidence="2">The sequence shown here is derived from an EMBL/GenBank/DDBJ whole genome shotgun (WGS) entry which is preliminary data.</text>
</comment>
<evidence type="ECO:0000256" key="1">
    <source>
        <dbReference type="SAM" id="Phobius"/>
    </source>
</evidence>
<protein>
    <recommendedName>
        <fullName evidence="4">DUF4236 domain-containing protein</fullName>
    </recommendedName>
</protein>
<evidence type="ECO:0000313" key="3">
    <source>
        <dbReference type="Proteomes" id="UP001500185"/>
    </source>
</evidence>
<keyword evidence="3" id="KW-1185">Reference proteome</keyword>
<sequence>MPENSKPLKKRIEYRGKILRVSRTGGVSATKTLSRDGYGATINTNHGVRLHKKLFRGARMGLQRGNFQFIGRYESGPFNFNVSKSGVSTSIKNKRGSYNLFKPNYSSFKLAGVQLRGKNAATLQLIFLALSLFVNIFKFLWRISMAVLWFMFLAIKWLVDFLIGFYRGYTSNNPTP</sequence>
<dbReference type="RefSeq" id="WP_003440258.1">
    <property type="nucleotide sequence ID" value="NZ_BAAAGG010000002.1"/>
</dbReference>
<keyword evidence="1" id="KW-0472">Membrane</keyword>
<evidence type="ECO:0008006" key="4">
    <source>
        <dbReference type="Google" id="ProtNLM"/>
    </source>
</evidence>
<feature type="transmembrane region" description="Helical" evidence="1">
    <location>
        <begin position="120"/>
        <end position="141"/>
    </location>
</feature>
<name>A0ABN1K100_9FLAO</name>
<keyword evidence="1" id="KW-1133">Transmembrane helix</keyword>
<evidence type="ECO:0000313" key="2">
    <source>
        <dbReference type="EMBL" id="GAA0751719.1"/>
    </source>
</evidence>
<reference evidence="2 3" key="1">
    <citation type="journal article" date="2019" name="Int. J. Syst. Evol. Microbiol.">
        <title>The Global Catalogue of Microorganisms (GCM) 10K type strain sequencing project: providing services to taxonomists for standard genome sequencing and annotation.</title>
        <authorList>
            <consortium name="The Broad Institute Genomics Platform"/>
            <consortium name="The Broad Institute Genome Sequencing Center for Infectious Disease"/>
            <person name="Wu L."/>
            <person name="Ma J."/>
        </authorList>
    </citation>
    <scope>NUCLEOTIDE SEQUENCE [LARGE SCALE GENOMIC DNA]</scope>
    <source>
        <strain evidence="2 3">JCM 16231</strain>
    </source>
</reference>
<keyword evidence="1" id="KW-0812">Transmembrane</keyword>
<dbReference type="Proteomes" id="UP001500185">
    <property type="component" value="Unassembled WGS sequence"/>
</dbReference>
<feature type="transmembrane region" description="Helical" evidence="1">
    <location>
        <begin position="147"/>
        <end position="166"/>
    </location>
</feature>
<organism evidence="2 3">
    <name type="scientific">Psychroflexus lacisalsi</name>
    <dbReference type="NCBI Taxonomy" id="503928"/>
    <lineage>
        <taxon>Bacteria</taxon>
        <taxon>Pseudomonadati</taxon>
        <taxon>Bacteroidota</taxon>
        <taxon>Flavobacteriia</taxon>
        <taxon>Flavobacteriales</taxon>
        <taxon>Flavobacteriaceae</taxon>
        <taxon>Psychroflexus</taxon>
    </lineage>
</organism>
<dbReference type="EMBL" id="BAAAGG010000002">
    <property type="protein sequence ID" value="GAA0751719.1"/>
    <property type="molecule type" value="Genomic_DNA"/>
</dbReference>
<accession>A0ABN1K100</accession>
<gene>
    <name evidence="2" type="ORF">GCM10009433_02040</name>
</gene>
<proteinExistence type="predicted"/>